<evidence type="ECO:0000313" key="2">
    <source>
        <dbReference type="EMBL" id="OUY06565.1"/>
    </source>
</evidence>
<organism evidence="2 3">
    <name type="scientific">Acinetobacter populi</name>
    <dbReference type="NCBI Taxonomy" id="1582270"/>
    <lineage>
        <taxon>Bacteria</taxon>
        <taxon>Pseudomonadati</taxon>
        <taxon>Pseudomonadota</taxon>
        <taxon>Gammaproteobacteria</taxon>
        <taxon>Moraxellales</taxon>
        <taxon>Moraxellaceae</taxon>
        <taxon>Acinetobacter</taxon>
    </lineage>
</organism>
<dbReference type="Gene3D" id="3.10.310.50">
    <property type="match status" value="1"/>
</dbReference>
<dbReference type="RefSeq" id="WP_087620924.1">
    <property type="nucleotide sequence ID" value="NZ_NEXX01000004.1"/>
</dbReference>
<dbReference type="PANTHER" id="PTHR30373">
    <property type="entry name" value="UPF0603 PROTEIN YGCG"/>
    <property type="match status" value="1"/>
</dbReference>
<dbReference type="Proteomes" id="UP000196536">
    <property type="component" value="Unassembled WGS sequence"/>
</dbReference>
<dbReference type="InterPro" id="IPR007621">
    <property type="entry name" value="TPM_dom"/>
</dbReference>
<dbReference type="Pfam" id="PF04536">
    <property type="entry name" value="TPM_phosphatase"/>
    <property type="match status" value="1"/>
</dbReference>
<evidence type="ECO:0000313" key="3">
    <source>
        <dbReference type="Proteomes" id="UP000196536"/>
    </source>
</evidence>
<keyword evidence="3" id="KW-1185">Reference proteome</keyword>
<gene>
    <name evidence="2" type="ORF">CAP51_11580</name>
</gene>
<accession>A0A1Z9YWI2</accession>
<sequence length="186" mass="21127">MVKQIETQTVISTKHIDVTSKPSLKRWLKHVLYFKSAKHALNTDDCDKIAETIAQAENGHRGEIQVIVEGSLPSHFALQHTTQQRAEYLFAKYRVWDTQFNSGVLIYLNLCEHAVEIVADRGIDGAVHETCWQEICQSMLPLFKAQQFGDGLCVAIEQLGQLFSQYYGNNTHDPEGNELSNRPRLI</sequence>
<name>A0A1Z9YWI2_9GAMM</name>
<comment type="caution">
    <text evidence="2">The sequence shown here is derived from an EMBL/GenBank/DDBJ whole genome shotgun (WGS) entry which is preliminary data.</text>
</comment>
<dbReference type="AlphaFoldDB" id="A0A1Z9YWI2"/>
<protein>
    <recommendedName>
        <fullName evidence="1">TPM domain-containing protein</fullName>
    </recommendedName>
</protein>
<proteinExistence type="predicted"/>
<dbReference type="EMBL" id="NEXX01000004">
    <property type="protein sequence ID" value="OUY06565.1"/>
    <property type="molecule type" value="Genomic_DNA"/>
</dbReference>
<reference evidence="2 3" key="1">
    <citation type="submission" date="2017-05" db="EMBL/GenBank/DDBJ databases">
        <title>Acinetobacter populi ANC 5415 (= PBJ7), whole genome shotgun sequencing project.</title>
        <authorList>
            <person name="Nemec A."/>
            <person name="Radolfova-Krizova L."/>
        </authorList>
    </citation>
    <scope>NUCLEOTIDE SEQUENCE [LARGE SCALE GENOMIC DNA]</scope>
    <source>
        <strain evidence="2 3">PBJ7</strain>
    </source>
</reference>
<feature type="domain" description="TPM" evidence="1">
    <location>
        <begin position="39"/>
        <end position="161"/>
    </location>
</feature>
<dbReference type="OrthoDB" id="5683663at2"/>
<evidence type="ECO:0000259" key="1">
    <source>
        <dbReference type="Pfam" id="PF04536"/>
    </source>
</evidence>
<dbReference type="PANTHER" id="PTHR30373:SF8">
    <property type="entry name" value="BLL7265 PROTEIN"/>
    <property type="match status" value="1"/>
</dbReference>